<dbReference type="SUPFAM" id="SSF48452">
    <property type="entry name" value="TPR-like"/>
    <property type="match status" value="1"/>
</dbReference>
<evidence type="ECO:0000313" key="2">
    <source>
        <dbReference type="EMBL" id="CAA9348888.1"/>
    </source>
</evidence>
<dbReference type="Gene3D" id="1.25.40.10">
    <property type="entry name" value="Tetratricopeptide repeat domain"/>
    <property type="match status" value="1"/>
</dbReference>
<proteinExistence type="predicted"/>
<dbReference type="InterPro" id="IPR011990">
    <property type="entry name" value="TPR-like_helical_dom_sf"/>
</dbReference>
<protein>
    <submittedName>
        <fullName evidence="2">Uncharacterized protein</fullName>
    </submittedName>
</protein>
<dbReference type="AlphaFoldDB" id="A0A6J4M588"/>
<dbReference type="Pfam" id="PF14561">
    <property type="entry name" value="TPR_20"/>
    <property type="match status" value="1"/>
</dbReference>
<name>A0A6J4M588_9BACT</name>
<sequence length="128" mass="14255">MPAAVRTPQYRMRTSTAHDPAMPDSKLDTFRAMVQKNPDNPLARFGLANEALKAGEWEEAREQLELYLARHDDEGNGYGRLAEALGQLGRRDEAVAALRRGIEASRRHGHPGMAADLEARLEEMDDEG</sequence>
<feature type="region of interest" description="Disordered" evidence="1">
    <location>
        <begin position="1"/>
        <end position="24"/>
    </location>
</feature>
<evidence type="ECO:0000256" key="1">
    <source>
        <dbReference type="SAM" id="MobiDB-lite"/>
    </source>
</evidence>
<organism evidence="2">
    <name type="scientific">uncultured Gemmatimonadaceae bacterium</name>
    <dbReference type="NCBI Taxonomy" id="246130"/>
    <lineage>
        <taxon>Bacteria</taxon>
        <taxon>Pseudomonadati</taxon>
        <taxon>Gemmatimonadota</taxon>
        <taxon>Gemmatimonadia</taxon>
        <taxon>Gemmatimonadales</taxon>
        <taxon>Gemmatimonadaceae</taxon>
        <taxon>environmental samples</taxon>
    </lineage>
</organism>
<dbReference type="EMBL" id="CADCTX010000776">
    <property type="protein sequence ID" value="CAA9348888.1"/>
    <property type="molecule type" value="Genomic_DNA"/>
</dbReference>
<dbReference type="InterPro" id="IPR019734">
    <property type="entry name" value="TPR_rpt"/>
</dbReference>
<gene>
    <name evidence="2" type="ORF">AVDCRST_MAG40-2789</name>
</gene>
<dbReference type="SMART" id="SM00028">
    <property type="entry name" value="TPR"/>
    <property type="match status" value="2"/>
</dbReference>
<reference evidence="2" key="1">
    <citation type="submission" date="2020-02" db="EMBL/GenBank/DDBJ databases">
        <authorList>
            <person name="Meier V. D."/>
        </authorList>
    </citation>
    <scope>NUCLEOTIDE SEQUENCE</scope>
    <source>
        <strain evidence="2">AVDCRST_MAG40</strain>
    </source>
</reference>
<accession>A0A6J4M588</accession>